<accession>A0A5C3QLN7</accession>
<feature type="compositionally biased region" description="Basic residues" evidence="2">
    <location>
        <begin position="151"/>
        <end position="160"/>
    </location>
</feature>
<dbReference type="PROSITE" id="PS00028">
    <property type="entry name" value="ZINC_FINGER_C2H2_1"/>
    <property type="match status" value="1"/>
</dbReference>
<dbReference type="PROSITE" id="PS50157">
    <property type="entry name" value="ZINC_FINGER_C2H2_2"/>
    <property type="match status" value="1"/>
</dbReference>
<keyword evidence="1" id="KW-0479">Metal-binding</keyword>
<keyword evidence="1" id="KW-0863">Zinc-finger</keyword>
<evidence type="ECO:0000313" key="4">
    <source>
        <dbReference type="EMBL" id="TFL02080.1"/>
    </source>
</evidence>
<protein>
    <recommendedName>
        <fullName evidence="3">C2H2-type domain-containing protein</fullName>
    </recommendedName>
</protein>
<evidence type="ECO:0000256" key="2">
    <source>
        <dbReference type="SAM" id="MobiDB-lite"/>
    </source>
</evidence>
<gene>
    <name evidence="4" type="ORF">BDV98DRAFT_592573</name>
</gene>
<feature type="region of interest" description="Disordered" evidence="2">
    <location>
        <begin position="144"/>
        <end position="175"/>
    </location>
</feature>
<reference evidence="4 5" key="1">
    <citation type="journal article" date="2019" name="Nat. Ecol. Evol.">
        <title>Megaphylogeny resolves global patterns of mushroom evolution.</title>
        <authorList>
            <person name="Varga T."/>
            <person name="Krizsan K."/>
            <person name="Foldi C."/>
            <person name="Dima B."/>
            <person name="Sanchez-Garcia M."/>
            <person name="Sanchez-Ramirez S."/>
            <person name="Szollosi G.J."/>
            <person name="Szarkandi J.G."/>
            <person name="Papp V."/>
            <person name="Albert L."/>
            <person name="Andreopoulos W."/>
            <person name="Angelini C."/>
            <person name="Antonin V."/>
            <person name="Barry K.W."/>
            <person name="Bougher N.L."/>
            <person name="Buchanan P."/>
            <person name="Buyck B."/>
            <person name="Bense V."/>
            <person name="Catcheside P."/>
            <person name="Chovatia M."/>
            <person name="Cooper J."/>
            <person name="Damon W."/>
            <person name="Desjardin D."/>
            <person name="Finy P."/>
            <person name="Geml J."/>
            <person name="Haridas S."/>
            <person name="Hughes K."/>
            <person name="Justo A."/>
            <person name="Karasinski D."/>
            <person name="Kautmanova I."/>
            <person name="Kiss B."/>
            <person name="Kocsube S."/>
            <person name="Kotiranta H."/>
            <person name="LaButti K.M."/>
            <person name="Lechner B.E."/>
            <person name="Liimatainen K."/>
            <person name="Lipzen A."/>
            <person name="Lukacs Z."/>
            <person name="Mihaltcheva S."/>
            <person name="Morgado L.N."/>
            <person name="Niskanen T."/>
            <person name="Noordeloos M.E."/>
            <person name="Ohm R.A."/>
            <person name="Ortiz-Santana B."/>
            <person name="Ovrebo C."/>
            <person name="Racz N."/>
            <person name="Riley R."/>
            <person name="Savchenko A."/>
            <person name="Shiryaev A."/>
            <person name="Soop K."/>
            <person name="Spirin V."/>
            <person name="Szebenyi C."/>
            <person name="Tomsovsky M."/>
            <person name="Tulloss R.E."/>
            <person name="Uehling J."/>
            <person name="Grigoriev I.V."/>
            <person name="Vagvolgyi C."/>
            <person name="Papp T."/>
            <person name="Martin F.M."/>
            <person name="Miettinen O."/>
            <person name="Hibbett D.S."/>
            <person name="Nagy L.G."/>
        </authorList>
    </citation>
    <scope>NUCLEOTIDE SEQUENCE [LARGE SCALE GENOMIC DNA]</scope>
    <source>
        <strain evidence="4 5">CBS 309.79</strain>
    </source>
</reference>
<evidence type="ECO:0000259" key="3">
    <source>
        <dbReference type="PROSITE" id="PS50157"/>
    </source>
</evidence>
<name>A0A5C3QLN7_9AGAR</name>
<feature type="domain" description="C2H2-type" evidence="3">
    <location>
        <begin position="94"/>
        <end position="123"/>
    </location>
</feature>
<evidence type="ECO:0000313" key="5">
    <source>
        <dbReference type="Proteomes" id="UP000305067"/>
    </source>
</evidence>
<sequence>MSTPRSGVVPDFGPGPETTFRHEGDLFISSHCNEGVSRKNDFPRHRLQHAKNVDDLQAPCRFIDPKTGEQCTYKSLQPHQLKQHIACKHSKKIFACFEERCKRTFSTIYARDAHSDKHHSVRPQCAKQLMTDFGKRLIAARNAAAAQSAPVRKRRSRRLNKNAPTEAHVSSESGSVSTTTAFPLEAATTPQLEVVPSLVVDYAANLHLLAEAALRLQDKPNEMPLNAASKGRFSLAPIVSRSARHHPYY</sequence>
<dbReference type="EMBL" id="ML178823">
    <property type="protein sequence ID" value="TFL02080.1"/>
    <property type="molecule type" value="Genomic_DNA"/>
</dbReference>
<dbReference type="Proteomes" id="UP000305067">
    <property type="component" value="Unassembled WGS sequence"/>
</dbReference>
<evidence type="ECO:0000256" key="1">
    <source>
        <dbReference type="PROSITE-ProRule" id="PRU00042"/>
    </source>
</evidence>
<organism evidence="4 5">
    <name type="scientific">Pterulicium gracile</name>
    <dbReference type="NCBI Taxonomy" id="1884261"/>
    <lineage>
        <taxon>Eukaryota</taxon>
        <taxon>Fungi</taxon>
        <taxon>Dikarya</taxon>
        <taxon>Basidiomycota</taxon>
        <taxon>Agaricomycotina</taxon>
        <taxon>Agaricomycetes</taxon>
        <taxon>Agaricomycetidae</taxon>
        <taxon>Agaricales</taxon>
        <taxon>Pleurotineae</taxon>
        <taxon>Pterulaceae</taxon>
        <taxon>Pterulicium</taxon>
    </lineage>
</organism>
<proteinExistence type="predicted"/>
<dbReference type="AlphaFoldDB" id="A0A5C3QLN7"/>
<keyword evidence="1" id="KW-0862">Zinc</keyword>
<keyword evidence="5" id="KW-1185">Reference proteome</keyword>
<dbReference type="GO" id="GO:0008270">
    <property type="term" value="F:zinc ion binding"/>
    <property type="evidence" value="ECO:0007669"/>
    <property type="project" value="UniProtKB-KW"/>
</dbReference>
<dbReference type="InterPro" id="IPR013087">
    <property type="entry name" value="Znf_C2H2_type"/>
</dbReference>